<dbReference type="CDD" id="cd08501">
    <property type="entry name" value="PBP2_Lpqw"/>
    <property type="match status" value="1"/>
</dbReference>
<protein>
    <submittedName>
        <fullName evidence="3">ABC transporter family substrate-binding protein</fullName>
    </submittedName>
</protein>
<dbReference type="InterPro" id="IPR000914">
    <property type="entry name" value="SBP_5_dom"/>
</dbReference>
<feature type="region of interest" description="Disordered" evidence="1">
    <location>
        <begin position="461"/>
        <end position="511"/>
    </location>
</feature>
<dbReference type="Pfam" id="PF00496">
    <property type="entry name" value="SBP_bac_5"/>
    <property type="match status" value="2"/>
</dbReference>
<dbReference type="EMBL" id="CP031320">
    <property type="protein sequence ID" value="AXK33945.1"/>
    <property type="molecule type" value="Genomic_DNA"/>
</dbReference>
<feature type="domain" description="Solute-binding protein family 5" evidence="2">
    <location>
        <begin position="368"/>
        <end position="467"/>
    </location>
</feature>
<feature type="compositionally biased region" description="Basic and acidic residues" evidence="1">
    <location>
        <begin position="354"/>
        <end position="366"/>
    </location>
</feature>
<dbReference type="GO" id="GO:0015833">
    <property type="term" value="P:peptide transport"/>
    <property type="evidence" value="ECO:0007669"/>
    <property type="project" value="TreeGrafter"/>
</dbReference>
<feature type="region of interest" description="Disordered" evidence="1">
    <location>
        <begin position="30"/>
        <end position="52"/>
    </location>
</feature>
<evidence type="ECO:0000256" key="1">
    <source>
        <dbReference type="SAM" id="MobiDB-lite"/>
    </source>
</evidence>
<evidence type="ECO:0000313" key="4">
    <source>
        <dbReference type="Proteomes" id="UP000254425"/>
    </source>
</evidence>
<feature type="region of interest" description="Disordered" evidence="1">
    <location>
        <begin position="217"/>
        <end position="240"/>
    </location>
</feature>
<dbReference type="Gene3D" id="3.40.190.10">
    <property type="entry name" value="Periplasmic binding protein-like II"/>
    <property type="match status" value="1"/>
</dbReference>
<dbReference type="AlphaFoldDB" id="A0A345XQM9"/>
<dbReference type="KEGG" id="sarm:DVA86_16035"/>
<gene>
    <name evidence="3" type="ORF">DVA86_16035</name>
</gene>
<dbReference type="RefSeq" id="WP_208879106.1">
    <property type="nucleotide sequence ID" value="NZ_CP031320.1"/>
</dbReference>
<evidence type="ECO:0000313" key="3">
    <source>
        <dbReference type="EMBL" id="AXK33945.1"/>
    </source>
</evidence>
<feature type="region of interest" description="Disordered" evidence="1">
    <location>
        <begin position="296"/>
        <end position="366"/>
    </location>
</feature>
<proteinExistence type="predicted"/>
<feature type="region of interest" description="Disordered" evidence="1">
    <location>
        <begin position="541"/>
        <end position="570"/>
    </location>
</feature>
<sequence>MPAVPAIDTAARRCAAVLTAVLLLPPLAGCTSDGGEDPKGRSGAARDVPSAARERVAEGGTLRWAVDEPPTTLNVFQPDANKATSRIAAATLPQLFTLDSRARPQRNEAYLRSAEITQREPRQTVVYTLAEKARWSDGRAIGVADFKAQWKALNGRNSAFWAARNAGYERIRKVEKGPEPRQVKVTFGKPYAEWQSLFTPLYPKSVMERPEAFNEGARTGLPVSGGPFQARKTGGAESKDKTATLVRNPEWWGPRAKLDRILLRAVPQGERQEALAAGELDLAEVDTAVAKRIAAARSGGAHKGDADSGRTGSPEAAGEGRESVDGAPAGGPVDTVYRPRAGMVAVPDADGATEDDKNGDAAEPRRHLREYAVRRALDPAYTQLALNGANGPLADHRVRRAVARTIDREALAREALGRAGLPAQPLGSHLRMRDQHGYHDNSDALGGRDVESAQALLADAGWKGATVTGPDRNKDEDTEADAKTDDRAPRGDRGGDGDRDSLAAPVTKAEAARIQSGPLSLAPDAAAQRAGLLAQLAREADRAARDSDSEKRERRAREAKKDAGNARARADEMRLLTDGRASAVRVRKGQPLSLRFVLPAGPGSESIQRSGQRIARTLNTVGIRTEIEKIKDESYFRDHIASGDYDLALYTWPASAYPATDAEPIFAKPTPAQDGTLTVEQNYTRVGTDRIDQLFEEAAAELDDGERQDLLHSADARIWAAAGSVPLYQRPQLVAARTKIVNAGAFGFETPRYQDIGYRK</sequence>
<dbReference type="PANTHER" id="PTHR30290:SF65">
    <property type="entry name" value="MONOACYL PHOSPHATIDYLINOSITOL TETRAMANNOSIDE-BINDING PROTEIN LPQW-RELATED"/>
    <property type="match status" value="1"/>
</dbReference>
<dbReference type="Gene3D" id="3.10.105.10">
    <property type="entry name" value="Dipeptide-binding Protein, Domain 3"/>
    <property type="match status" value="2"/>
</dbReference>
<reference evidence="3 4" key="1">
    <citation type="submission" date="2018-07" db="EMBL/GenBank/DDBJ databases">
        <title>Draft genome of the type strain Streptomyces armeniacus ATCC 15676.</title>
        <authorList>
            <person name="Labana P."/>
            <person name="Gosse J.T."/>
            <person name="Boddy C.N."/>
        </authorList>
    </citation>
    <scope>NUCLEOTIDE SEQUENCE [LARGE SCALE GENOMIC DNA]</scope>
    <source>
        <strain evidence="3 4">ATCC 15676</strain>
    </source>
</reference>
<dbReference type="PANTHER" id="PTHR30290">
    <property type="entry name" value="PERIPLASMIC BINDING COMPONENT OF ABC TRANSPORTER"/>
    <property type="match status" value="1"/>
</dbReference>
<evidence type="ECO:0000259" key="2">
    <source>
        <dbReference type="Pfam" id="PF00496"/>
    </source>
</evidence>
<dbReference type="SUPFAM" id="SSF53850">
    <property type="entry name" value="Periplasmic binding protein-like II"/>
    <property type="match status" value="3"/>
</dbReference>
<dbReference type="InterPro" id="IPR039424">
    <property type="entry name" value="SBP_5"/>
</dbReference>
<organism evidence="3 4">
    <name type="scientific">Streptomyces armeniacus</name>
    <dbReference type="NCBI Taxonomy" id="83291"/>
    <lineage>
        <taxon>Bacteria</taxon>
        <taxon>Bacillati</taxon>
        <taxon>Actinomycetota</taxon>
        <taxon>Actinomycetes</taxon>
        <taxon>Kitasatosporales</taxon>
        <taxon>Streptomycetaceae</taxon>
        <taxon>Streptomyces</taxon>
    </lineage>
</organism>
<dbReference type="Gene3D" id="3.90.76.10">
    <property type="entry name" value="Dipeptide-binding Protein, Domain 1"/>
    <property type="match status" value="1"/>
</dbReference>
<feature type="domain" description="Solute-binding protein family 5" evidence="2">
    <location>
        <begin position="117"/>
        <end position="294"/>
    </location>
</feature>
<accession>A0A345XQM9</accession>
<dbReference type="GO" id="GO:1904680">
    <property type="term" value="F:peptide transmembrane transporter activity"/>
    <property type="evidence" value="ECO:0007669"/>
    <property type="project" value="TreeGrafter"/>
</dbReference>
<feature type="compositionally biased region" description="Basic and acidic residues" evidence="1">
    <location>
        <begin position="471"/>
        <end position="501"/>
    </location>
</feature>
<keyword evidence="4" id="KW-1185">Reference proteome</keyword>
<dbReference type="Proteomes" id="UP000254425">
    <property type="component" value="Chromosome"/>
</dbReference>
<name>A0A345XQM9_9ACTN</name>